<dbReference type="SUPFAM" id="SSF55159">
    <property type="entry name" value="eIF1-like"/>
    <property type="match status" value="1"/>
</dbReference>
<gene>
    <name evidence="6" type="ORF">M378DRAFT_14013</name>
</gene>
<proteinExistence type="inferred from homology"/>
<dbReference type="PANTHER" id="PTHR12789:SF0">
    <property type="entry name" value="DENSITY-REGULATED PROTEIN"/>
    <property type="match status" value="1"/>
</dbReference>
<reference evidence="6 7" key="1">
    <citation type="submission" date="2014-04" db="EMBL/GenBank/DDBJ databases">
        <title>Evolutionary Origins and Diversification of the Mycorrhizal Mutualists.</title>
        <authorList>
            <consortium name="DOE Joint Genome Institute"/>
            <consortium name="Mycorrhizal Genomics Consortium"/>
            <person name="Kohler A."/>
            <person name="Kuo A."/>
            <person name="Nagy L.G."/>
            <person name="Floudas D."/>
            <person name="Copeland A."/>
            <person name="Barry K.W."/>
            <person name="Cichocki N."/>
            <person name="Veneault-Fourrey C."/>
            <person name="LaButti K."/>
            <person name="Lindquist E.A."/>
            <person name="Lipzen A."/>
            <person name="Lundell T."/>
            <person name="Morin E."/>
            <person name="Murat C."/>
            <person name="Riley R."/>
            <person name="Ohm R."/>
            <person name="Sun H."/>
            <person name="Tunlid A."/>
            <person name="Henrissat B."/>
            <person name="Grigoriev I.V."/>
            <person name="Hibbett D.S."/>
            <person name="Martin F."/>
        </authorList>
    </citation>
    <scope>NUCLEOTIDE SEQUENCE [LARGE SCALE GENOMIC DNA]</scope>
    <source>
        <strain evidence="6 7">Koide BX008</strain>
    </source>
</reference>
<sequence>MRKNTKDQKGQPPPPLAPAPSITKPTEPAEPSQSLNHPYKYSTAQRFYSEDALQVKIGTMSLEAQSKLEKDAVEKEAKADAKTDAALKKKLASQVRTSSIPILPQSTKLSRETFLRIKRIERNKRKHVTAIHGLEAFDIDLKKAAKQFASKFATGASVTKIAQGLLCRGM</sequence>
<dbReference type="CDD" id="cd11607">
    <property type="entry name" value="DENR_C"/>
    <property type="match status" value="1"/>
</dbReference>
<dbReference type="InterPro" id="IPR036877">
    <property type="entry name" value="SUI1_dom_sf"/>
</dbReference>
<dbReference type="STRING" id="946122.A0A0C2WV41"/>
<organism evidence="6 7">
    <name type="scientific">Amanita muscaria (strain Koide BX008)</name>
    <dbReference type="NCBI Taxonomy" id="946122"/>
    <lineage>
        <taxon>Eukaryota</taxon>
        <taxon>Fungi</taxon>
        <taxon>Dikarya</taxon>
        <taxon>Basidiomycota</taxon>
        <taxon>Agaricomycotina</taxon>
        <taxon>Agaricomycetes</taxon>
        <taxon>Agaricomycetidae</taxon>
        <taxon>Agaricales</taxon>
        <taxon>Pluteineae</taxon>
        <taxon>Amanitaceae</taxon>
        <taxon>Amanita</taxon>
    </lineage>
</organism>
<accession>A0A0C2WV41</accession>
<evidence type="ECO:0000259" key="5">
    <source>
        <dbReference type="PROSITE" id="PS50296"/>
    </source>
</evidence>
<dbReference type="InterPro" id="IPR046447">
    <property type="entry name" value="DENR_C"/>
</dbReference>
<feature type="domain" description="SUI1" evidence="5">
    <location>
        <begin position="115"/>
        <end position="160"/>
    </location>
</feature>
<dbReference type="InParanoid" id="A0A0C2WV41"/>
<evidence type="ECO:0000313" key="6">
    <source>
        <dbReference type="EMBL" id="KIL60661.1"/>
    </source>
</evidence>
<evidence type="ECO:0000256" key="4">
    <source>
        <dbReference type="SAM" id="MobiDB-lite"/>
    </source>
</evidence>
<feature type="region of interest" description="Disordered" evidence="4">
    <location>
        <begin position="1"/>
        <end position="38"/>
    </location>
</feature>
<dbReference type="AlphaFoldDB" id="A0A0C2WV41"/>
<dbReference type="Pfam" id="PF01253">
    <property type="entry name" value="SUI1"/>
    <property type="match status" value="1"/>
</dbReference>
<keyword evidence="7" id="KW-1185">Reference proteome</keyword>
<name>A0A0C2WV41_AMAMK</name>
<evidence type="ECO:0000256" key="2">
    <source>
        <dbReference type="ARBA" id="ARBA00011742"/>
    </source>
</evidence>
<dbReference type="HOGENOM" id="CLU_1570228_0_0_1"/>
<dbReference type="InterPro" id="IPR050318">
    <property type="entry name" value="DENR/SUI1_TIF"/>
</dbReference>
<comment type="subunit">
    <text evidence="2">Interacts with the 40S ribosomal subunit.</text>
</comment>
<dbReference type="PROSITE" id="PS50296">
    <property type="entry name" value="SUI1"/>
    <property type="match status" value="1"/>
</dbReference>
<dbReference type="InterPro" id="IPR001950">
    <property type="entry name" value="SUI1"/>
</dbReference>
<dbReference type="Proteomes" id="UP000054549">
    <property type="component" value="Unassembled WGS sequence"/>
</dbReference>
<dbReference type="GO" id="GO:0002188">
    <property type="term" value="P:translation reinitiation"/>
    <property type="evidence" value="ECO:0007669"/>
    <property type="project" value="TreeGrafter"/>
</dbReference>
<dbReference type="EMBL" id="KN818295">
    <property type="protein sequence ID" value="KIL60661.1"/>
    <property type="molecule type" value="Genomic_DNA"/>
</dbReference>
<dbReference type="GO" id="GO:0001731">
    <property type="term" value="P:formation of translation preinitiation complex"/>
    <property type="evidence" value="ECO:0007669"/>
    <property type="project" value="TreeGrafter"/>
</dbReference>
<comment type="similarity">
    <text evidence="1">Belongs to the DENR family.</text>
</comment>
<evidence type="ECO:0000313" key="7">
    <source>
        <dbReference type="Proteomes" id="UP000054549"/>
    </source>
</evidence>
<dbReference type="GO" id="GO:0003743">
    <property type="term" value="F:translation initiation factor activity"/>
    <property type="evidence" value="ECO:0007669"/>
    <property type="project" value="InterPro"/>
</dbReference>
<dbReference type="GO" id="GO:0003729">
    <property type="term" value="F:mRNA binding"/>
    <property type="evidence" value="ECO:0007669"/>
    <property type="project" value="TreeGrafter"/>
</dbReference>
<dbReference type="Gene3D" id="3.30.780.10">
    <property type="entry name" value="SUI1-like domain"/>
    <property type="match status" value="1"/>
</dbReference>
<evidence type="ECO:0000256" key="1">
    <source>
        <dbReference type="ARBA" id="ARBA00007514"/>
    </source>
</evidence>
<evidence type="ECO:0000256" key="3">
    <source>
        <dbReference type="ARBA" id="ARBA00020058"/>
    </source>
</evidence>
<dbReference type="OrthoDB" id="277199at2759"/>
<protein>
    <recommendedName>
        <fullName evidence="3">Translation machinery-associated protein 22</fullName>
    </recommendedName>
</protein>
<dbReference type="PANTHER" id="PTHR12789">
    <property type="entry name" value="DENSITY-REGULATED PROTEIN HOMOLOG"/>
    <property type="match status" value="1"/>
</dbReference>